<feature type="transmembrane region" description="Helical" evidence="7">
    <location>
        <begin position="163"/>
        <end position="187"/>
    </location>
</feature>
<dbReference type="PANTHER" id="PTHR30193:SF37">
    <property type="entry name" value="INNER MEMBRANE ABC TRANSPORTER PERMEASE PROTEIN YCJO"/>
    <property type="match status" value="1"/>
</dbReference>
<comment type="subcellular location">
    <subcellularLocation>
        <location evidence="1 7">Cell membrane</location>
        <topology evidence="1 7">Multi-pass membrane protein</topology>
    </subcellularLocation>
</comment>
<dbReference type="SUPFAM" id="SSF161098">
    <property type="entry name" value="MetI-like"/>
    <property type="match status" value="1"/>
</dbReference>
<evidence type="ECO:0000256" key="3">
    <source>
        <dbReference type="ARBA" id="ARBA00022475"/>
    </source>
</evidence>
<evidence type="ECO:0000259" key="8">
    <source>
        <dbReference type="PROSITE" id="PS50928"/>
    </source>
</evidence>
<comment type="caution">
    <text evidence="9">The sequence shown here is derived from an EMBL/GenBank/DDBJ whole genome shotgun (WGS) entry which is preliminary data.</text>
</comment>
<dbReference type="CDD" id="cd06261">
    <property type="entry name" value="TM_PBP2"/>
    <property type="match status" value="1"/>
</dbReference>
<feature type="transmembrane region" description="Helical" evidence="7">
    <location>
        <begin position="114"/>
        <end position="135"/>
    </location>
</feature>
<dbReference type="OrthoDB" id="9773727at2"/>
<evidence type="ECO:0000256" key="2">
    <source>
        <dbReference type="ARBA" id="ARBA00022448"/>
    </source>
</evidence>
<sequence length="302" mass="34769">MEISIKNKTKRWKSLEEDPVGYVLIAPFWLFTFCFVLAPIFANIYLSFTDYNLMQMNFVGWKNYLFMLHDETLKVSLLNSFYFTIFTLPLTMGLGLGIALFLKEKLFGLKFFRTSFYTPYVTSMVAASMIWLWMFEPSNGIFTRMVKIFGFPGQKWLFEPTTALGAIIVVSIWKAVGYYMVVYIAGLQSIPRYLYEAAKIDGASAWRRFWNITFPMLRPVTFFLFVTGFINNFRVFEQVQIMTNGGPMNATTTIVHQIYNRAFNEMALGYAAAEAVLLLIIVFAITVLNFKYGNQGNDLEAA</sequence>
<dbReference type="AlphaFoldDB" id="A0A4R1RA44"/>
<evidence type="ECO:0000256" key="7">
    <source>
        <dbReference type="RuleBase" id="RU363032"/>
    </source>
</evidence>
<keyword evidence="6 7" id="KW-0472">Membrane</keyword>
<keyword evidence="4 7" id="KW-0812">Transmembrane</keyword>
<keyword evidence="2 7" id="KW-0813">Transport</keyword>
<keyword evidence="3" id="KW-1003">Cell membrane</keyword>
<feature type="domain" description="ABC transmembrane type-1" evidence="8">
    <location>
        <begin position="77"/>
        <end position="289"/>
    </location>
</feature>
<evidence type="ECO:0000256" key="1">
    <source>
        <dbReference type="ARBA" id="ARBA00004651"/>
    </source>
</evidence>
<feature type="transmembrane region" description="Helical" evidence="7">
    <location>
        <begin position="208"/>
        <end position="230"/>
    </location>
</feature>
<dbReference type="InterPro" id="IPR035906">
    <property type="entry name" value="MetI-like_sf"/>
</dbReference>
<comment type="similarity">
    <text evidence="7">Belongs to the binding-protein-dependent transport system permease family.</text>
</comment>
<evidence type="ECO:0000256" key="5">
    <source>
        <dbReference type="ARBA" id="ARBA00022989"/>
    </source>
</evidence>
<protein>
    <submittedName>
        <fullName evidence="9">Carbohydrate ABC transporter membrane protein 1 (CUT1 family)</fullName>
    </submittedName>
</protein>
<dbReference type="EMBL" id="SLUN01000024">
    <property type="protein sequence ID" value="TCL62585.1"/>
    <property type="molecule type" value="Genomic_DNA"/>
</dbReference>
<reference evidence="9 10" key="1">
    <citation type="submission" date="2019-03" db="EMBL/GenBank/DDBJ databases">
        <title>Genomic Encyclopedia of Type Strains, Phase IV (KMG-IV): sequencing the most valuable type-strain genomes for metagenomic binning, comparative biology and taxonomic classification.</title>
        <authorList>
            <person name="Goeker M."/>
        </authorList>
    </citation>
    <scope>NUCLEOTIDE SEQUENCE [LARGE SCALE GENOMIC DNA]</scope>
    <source>
        <strain evidence="9 10">LX-B</strain>
    </source>
</reference>
<dbReference type="Pfam" id="PF00528">
    <property type="entry name" value="BPD_transp_1"/>
    <property type="match status" value="1"/>
</dbReference>
<name>A0A4R1RA44_HYDET</name>
<dbReference type="GO" id="GO:0055085">
    <property type="term" value="P:transmembrane transport"/>
    <property type="evidence" value="ECO:0007669"/>
    <property type="project" value="InterPro"/>
</dbReference>
<dbReference type="PANTHER" id="PTHR30193">
    <property type="entry name" value="ABC TRANSPORTER PERMEASE PROTEIN"/>
    <property type="match status" value="1"/>
</dbReference>
<evidence type="ECO:0000313" key="10">
    <source>
        <dbReference type="Proteomes" id="UP000295008"/>
    </source>
</evidence>
<dbReference type="InterPro" id="IPR000515">
    <property type="entry name" value="MetI-like"/>
</dbReference>
<proteinExistence type="inferred from homology"/>
<dbReference type="Gene3D" id="1.10.3720.10">
    <property type="entry name" value="MetI-like"/>
    <property type="match status" value="1"/>
</dbReference>
<dbReference type="PROSITE" id="PS50928">
    <property type="entry name" value="ABC_TM1"/>
    <property type="match status" value="1"/>
</dbReference>
<keyword evidence="10" id="KW-1185">Reference proteome</keyword>
<feature type="transmembrane region" description="Helical" evidence="7">
    <location>
        <begin position="20"/>
        <end position="46"/>
    </location>
</feature>
<dbReference type="GO" id="GO:0005886">
    <property type="term" value="C:plasma membrane"/>
    <property type="evidence" value="ECO:0007669"/>
    <property type="project" value="UniProtKB-SubCell"/>
</dbReference>
<feature type="transmembrane region" description="Helical" evidence="7">
    <location>
        <begin position="267"/>
        <end position="290"/>
    </location>
</feature>
<accession>A0A4R1RA44</accession>
<evidence type="ECO:0000256" key="4">
    <source>
        <dbReference type="ARBA" id="ARBA00022692"/>
    </source>
</evidence>
<evidence type="ECO:0000313" key="9">
    <source>
        <dbReference type="EMBL" id="TCL62585.1"/>
    </source>
</evidence>
<gene>
    <name evidence="9" type="ORF">EDC14_102452</name>
</gene>
<dbReference type="InterPro" id="IPR051393">
    <property type="entry name" value="ABC_transporter_permease"/>
</dbReference>
<dbReference type="Proteomes" id="UP000295008">
    <property type="component" value="Unassembled WGS sequence"/>
</dbReference>
<feature type="transmembrane region" description="Helical" evidence="7">
    <location>
        <begin position="81"/>
        <end position="102"/>
    </location>
</feature>
<evidence type="ECO:0000256" key="6">
    <source>
        <dbReference type="ARBA" id="ARBA00023136"/>
    </source>
</evidence>
<keyword evidence="5 7" id="KW-1133">Transmembrane helix</keyword>
<organism evidence="9 10">
    <name type="scientific">Hydrogenispora ethanolica</name>
    <dbReference type="NCBI Taxonomy" id="1082276"/>
    <lineage>
        <taxon>Bacteria</taxon>
        <taxon>Bacillati</taxon>
        <taxon>Bacillota</taxon>
        <taxon>Hydrogenispora</taxon>
    </lineage>
</organism>